<feature type="binding site" evidence="3">
    <location>
        <position position="95"/>
    </location>
    <ligand>
        <name>ATP</name>
        <dbReference type="ChEBI" id="CHEBI:30616"/>
    </ligand>
</feature>
<accession>A0ABT5F4D9</accession>
<dbReference type="Pfam" id="PF00069">
    <property type="entry name" value="Pkinase"/>
    <property type="match status" value="1"/>
</dbReference>
<evidence type="ECO:0000256" key="2">
    <source>
        <dbReference type="ARBA" id="ARBA00022840"/>
    </source>
</evidence>
<keyword evidence="2 3" id="KW-0067">ATP-binding</keyword>
<dbReference type="PROSITE" id="PS00108">
    <property type="entry name" value="PROTEIN_KINASE_ST"/>
    <property type="match status" value="1"/>
</dbReference>
<dbReference type="PROSITE" id="PS00107">
    <property type="entry name" value="PROTEIN_KINASE_ATP"/>
    <property type="match status" value="1"/>
</dbReference>
<keyword evidence="5" id="KW-0808">Transferase</keyword>
<dbReference type="InterPro" id="IPR011990">
    <property type="entry name" value="TPR-like_helical_dom_sf"/>
</dbReference>
<dbReference type="SMART" id="SM00220">
    <property type="entry name" value="S_TKc"/>
    <property type="match status" value="1"/>
</dbReference>
<dbReference type="InterPro" id="IPR017441">
    <property type="entry name" value="Protein_kinase_ATP_BS"/>
</dbReference>
<protein>
    <submittedName>
        <fullName evidence="5">Serine/threonine-protein kinase</fullName>
    </submittedName>
</protein>
<dbReference type="InterPro" id="IPR000719">
    <property type="entry name" value="Prot_kinase_dom"/>
</dbReference>
<keyword evidence="1 3" id="KW-0547">Nucleotide-binding</keyword>
<dbReference type="EMBL" id="JAQNDO010000001">
    <property type="protein sequence ID" value="MDC0748955.1"/>
    <property type="molecule type" value="Genomic_DNA"/>
</dbReference>
<evidence type="ECO:0000256" key="3">
    <source>
        <dbReference type="PROSITE-ProRule" id="PRU10141"/>
    </source>
</evidence>
<dbReference type="RefSeq" id="WP_271928274.1">
    <property type="nucleotide sequence ID" value="NZ_JAQNDO010000001.1"/>
</dbReference>
<dbReference type="PROSITE" id="PS50011">
    <property type="entry name" value="PROTEIN_KINASE_DOM"/>
    <property type="match status" value="1"/>
</dbReference>
<name>A0ABT5F4D9_9BACT</name>
<comment type="caution">
    <text evidence="5">The sequence shown here is derived from an EMBL/GenBank/DDBJ whole genome shotgun (WGS) entry which is preliminary data.</text>
</comment>
<sequence>MACLDENLLFELSVGQLDGAALAKAEEHLDTCPRCRRVVAATLRASGAAAPKPPALVQRGTAIGRYLVVERVGVGAMGQVFAAYDPELDRKVALKLLRFSSRSGAEEEQRRARLAREAQTLARLSHPNVVTVFDVGTWEQQFFIALEFVPGGSARAWATREPRTWREIVQLWIQVGRGLAAAHAAGVVHRDLKPDNVLVRADGRAQVTDFGLAAETRLGDEAAAPTEMALTETGALLGTPVYMAPDQLEGAPATEASDQFAFCVSLWEALHGERPFAGHTIAELARVVRAQAPRAPASSPVPPAVRRLLQCGLHPDPRERHASMTALVDALERATEAPRRFGLPMRIGAALLALVVVVVVVVARPNEAVRRHPTCVLAEERHRAGWDEARRAVVREGFDRTGLSYAAQAFGAVDSAVSARASAWRAERAEACEALVEAPQPDPLFRARVACLDERLAELDAAVEVLSLGGADAVNRATSVVERMAPLDACVAARAGPADAEPCEACVAIRADVQRGRTLQQLGKFAEAERVTQGALAREAPPNAAAARAALLVEHARTLEPLGRLDEAEREIFDAALAAHRVGSRALAAEAFAELAYVVGYLRARPDDGERWASQADALLGPDDAPLLDRVATVRGVIEARRGNLRLAEEHFRRVEESVRKRLGAAHPSRARVLSNLASAILHQGRFDDALPLLKESYDLSVAALGADHPDAFQALNSYGAALGNAGRFTEAVPVFEAALAGYKRTLGANHPRIGRAASNLAEALYRLKRYPDARARYIESAAALERALGPDAPDRARALTGLGQVYVAEGACAEGLDETQRALAICAKSACEPEDAAVLEFLHAKAWVCAGHAKAQALPHARRAVELFRSLGRPGTEAQIAEIEAWLR</sequence>
<reference evidence="5 6" key="1">
    <citation type="submission" date="2022-11" db="EMBL/GenBank/DDBJ databases">
        <title>Minimal conservation of predation-associated metabolite biosynthetic gene clusters underscores biosynthetic potential of Myxococcota including descriptions for ten novel species: Archangium lansinium sp. nov., Myxococcus landrumus sp. nov., Nannocystis bai.</title>
        <authorList>
            <person name="Ahearne A."/>
            <person name="Stevens C."/>
            <person name="Dowd S."/>
        </authorList>
    </citation>
    <scope>NUCLEOTIDE SEQUENCE [LARGE SCALE GENOMIC DNA]</scope>
    <source>
        <strain evidence="5 6">RJM3</strain>
    </source>
</reference>
<dbReference type="InterPro" id="IPR008271">
    <property type="entry name" value="Ser/Thr_kinase_AS"/>
</dbReference>
<dbReference type="Gene3D" id="1.25.40.10">
    <property type="entry name" value="Tetratricopeptide repeat domain"/>
    <property type="match status" value="2"/>
</dbReference>
<proteinExistence type="predicted"/>
<dbReference type="Pfam" id="PF13424">
    <property type="entry name" value="TPR_12"/>
    <property type="match status" value="2"/>
</dbReference>
<organism evidence="5 6">
    <name type="scientific">Polyangium mundeleinium</name>
    <dbReference type="NCBI Taxonomy" id="2995306"/>
    <lineage>
        <taxon>Bacteria</taxon>
        <taxon>Pseudomonadati</taxon>
        <taxon>Myxococcota</taxon>
        <taxon>Polyangia</taxon>
        <taxon>Polyangiales</taxon>
        <taxon>Polyangiaceae</taxon>
        <taxon>Polyangium</taxon>
    </lineage>
</organism>
<dbReference type="Proteomes" id="UP001221411">
    <property type="component" value="Unassembled WGS sequence"/>
</dbReference>
<dbReference type="InterPro" id="IPR011009">
    <property type="entry name" value="Kinase-like_dom_sf"/>
</dbReference>
<dbReference type="SUPFAM" id="SSF48452">
    <property type="entry name" value="TPR-like"/>
    <property type="match status" value="2"/>
</dbReference>
<dbReference type="Gene3D" id="1.10.10.1320">
    <property type="entry name" value="Anti-sigma factor, zinc-finger domain"/>
    <property type="match status" value="1"/>
</dbReference>
<dbReference type="GO" id="GO:0016301">
    <property type="term" value="F:kinase activity"/>
    <property type="evidence" value="ECO:0007669"/>
    <property type="project" value="UniProtKB-KW"/>
</dbReference>
<dbReference type="Gene3D" id="3.30.200.20">
    <property type="entry name" value="Phosphorylase Kinase, domain 1"/>
    <property type="match status" value="1"/>
</dbReference>
<keyword evidence="5" id="KW-0418">Kinase</keyword>
<evidence type="ECO:0000313" key="6">
    <source>
        <dbReference type="Proteomes" id="UP001221411"/>
    </source>
</evidence>
<dbReference type="PANTHER" id="PTHR44329">
    <property type="entry name" value="SERINE/THREONINE-PROTEIN KINASE TNNI3K-RELATED"/>
    <property type="match status" value="1"/>
</dbReference>
<evidence type="ECO:0000259" key="4">
    <source>
        <dbReference type="PROSITE" id="PS50011"/>
    </source>
</evidence>
<dbReference type="PANTHER" id="PTHR44329:SF214">
    <property type="entry name" value="PROTEIN KINASE DOMAIN-CONTAINING PROTEIN"/>
    <property type="match status" value="1"/>
</dbReference>
<evidence type="ECO:0000313" key="5">
    <source>
        <dbReference type="EMBL" id="MDC0748955.1"/>
    </source>
</evidence>
<dbReference type="InterPro" id="IPR051681">
    <property type="entry name" value="Ser/Thr_Kinases-Pseudokinases"/>
</dbReference>
<keyword evidence="6" id="KW-1185">Reference proteome</keyword>
<dbReference type="InterPro" id="IPR041916">
    <property type="entry name" value="Anti_sigma_zinc_sf"/>
</dbReference>
<dbReference type="CDD" id="cd14014">
    <property type="entry name" value="STKc_PknB_like"/>
    <property type="match status" value="1"/>
</dbReference>
<gene>
    <name evidence="5" type="ORF">POL67_46940</name>
</gene>
<evidence type="ECO:0000256" key="1">
    <source>
        <dbReference type="ARBA" id="ARBA00022741"/>
    </source>
</evidence>
<feature type="domain" description="Protein kinase" evidence="4">
    <location>
        <begin position="66"/>
        <end position="332"/>
    </location>
</feature>
<dbReference type="SUPFAM" id="SSF56112">
    <property type="entry name" value="Protein kinase-like (PK-like)"/>
    <property type="match status" value="1"/>
</dbReference>
<dbReference type="Gene3D" id="1.10.510.10">
    <property type="entry name" value="Transferase(Phosphotransferase) domain 1"/>
    <property type="match status" value="1"/>
</dbReference>